<dbReference type="EMBL" id="PGTD01000017">
    <property type="protein sequence ID" value="PJE27630.1"/>
    <property type="molecule type" value="Genomic_DNA"/>
</dbReference>
<dbReference type="AlphaFoldDB" id="A0A285HRI3"/>
<keyword evidence="4" id="KW-1185">Reference proteome</keyword>
<gene>
    <name evidence="1" type="ORF">CVM39_13685</name>
    <name evidence="2" type="ORF">SAMN06297129_0420</name>
</gene>
<reference evidence="1 4" key="2">
    <citation type="journal article" date="2018" name="Int. J. Syst. Evol. Microbiol.">
        <title>Pseudooceanicola lipolyticus sp. nov., a marine alphaproteobacterium, reclassification of Oceanicola flagellatus as Pseudooceanicola flagellatus comb. nov. and emended description of the genus Pseudooceanicola.</title>
        <authorList>
            <person name="Huang M.-M."/>
            <person name="Guo L.-L."/>
            <person name="Wu Y.-H."/>
            <person name="Lai Q.-L."/>
            <person name="Shao Z.-Z."/>
            <person name="Wang C.-S."/>
            <person name="Wu M."/>
            <person name="Xu X.-W."/>
        </authorList>
    </citation>
    <scope>NUCLEOTIDE SEQUENCE [LARGE SCALE GENOMIC DNA]</scope>
    <source>
        <strain evidence="1 4">Ar-45</strain>
    </source>
</reference>
<evidence type="ECO:0000313" key="3">
    <source>
        <dbReference type="Proteomes" id="UP000231655"/>
    </source>
</evidence>
<dbReference type="Proteomes" id="UP000231702">
    <property type="component" value="Unassembled WGS sequence"/>
</dbReference>
<organism evidence="2 3">
    <name type="scientific">Pseudooceanicola antarcticus</name>
    <dbReference type="NCBI Taxonomy" id="1247613"/>
    <lineage>
        <taxon>Bacteria</taxon>
        <taxon>Pseudomonadati</taxon>
        <taxon>Pseudomonadota</taxon>
        <taxon>Alphaproteobacteria</taxon>
        <taxon>Rhodobacterales</taxon>
        <taxon>Paracoccaceae</taxon>
        <taxon>Pseudooceanicola</taxon>
    </lineage>
</organism>
<protein>
    <submittedName>
        <fullName evidence="2">Lipopolysaccharide export system protein LptC</fullName>
    </submittedName>
</protein>
<dbReference type="RefSeq" id="WP_097144209.1">
    <property type="nucleotide sequence ID" value="NZ_OBEA01000001.1"/>
</dbReference>
<proteinExistence type="predicted"/>
<accession>A0A285HRI3</accession>
<dbReference type="OrthoDB" id="7871110at2"/>
<sequence length="202" mass="21583">MAVSEASRARYIRWLKIALPLAAMALLSTLFLLSDNADPMAEIPFSTIDLEESARSQRVTRPSFAGASAEGDLIAFTAAEARPRDDNRLDATELNARIDMTSGNGLDVSAATGLIDQPADTATLAGGVLITTTTGYRIQTEEIDMGMKALRAQTAGEIRAEGPPGRFTAGRMELTTDPETGKPYLVFTQGVKLVYLPGTTEE</sequence>
<evidence type="ECO:0000313" key="1">
    <source>
        <dbReference type="EMBL" id="PJE27630.1"/>
    </source>
</evidence>
<dbReference type="Proteomes" id="UP000231655">
    <property type="component" value="Unassembled WGS sequence"/>
</dbReference>
<evidence type="ECO:0000313" key="2">
    <source>
        <dbReference type="EMBL" id="SNY38294.1"/>
    </source>
</evidence>
<reference evidence="2 3" key="1">
    <citation type="submission" date="2017-09" db="EMBL/GenBank/DDBJ databases">
        <authorList>
            <person name="Ehlers B."/>
            <person name="Leendertz F.H."/>
        </authorList>
    </citation>
    <scope>NUCLEOTIDE SEQUENCE [LARGE SCALE GENOMIC DNA]</scope>
    <source>
        <strain evidence="2 3">CGMCC 1.12662</strain>
    </source>
</reference>
<name>A0A285HRI3_9RHOB</name>
<dbReference type="EMBL" id="OBEA01000001">
    <property type="protein sequence ID" value="SNY38294.1"/>
    <property type="molecule type" value="Genomic_DNA"/>
</dbReference>
<evidence type="ECO:0000313" key="4">
    <source>
        <dbReference type="Proteomes" id="UP000231702"/>
    </source>
</evidence>